<accession>A0ABP0WDE0</accession>
<reference evidence="2" key="1">
    <citation type="submission" date="2024-02" db="EMBL/GenBank/DDBJ databases">
        <authorList>
            <consortium name="ELIXIR-Norway"/>
            <consortium name="Elixir Norway"/>
        </authorList>
    </citation>
    <scope>NUCLEOTIDE SEQUENCE</scope>
</reference>
<keyword evidence="1" id="KW-0732">Signal</keyword>
<proteinExistence type="predicted"/>
<protein>
    <submittedName>
        <fullName evidence="2">Uncharacterized protein</fullName>
    </submittedName>
</protein>
<evidence type="ECO:0000313" key="2">
    <source>
        <dbReference type="EMBL" id="CAK9264861.1"/>
    </source>
</evidence>
<feature type="signal peptide" evidence="1">
    <location>
        <begin position="1"/>
        <end position="15"/>
    </location>
</feature>
<name>A0ABP0WDE0_9BRYO</name>
<dbReference type="Proteomes" id="UP001497444">
    <property type="component" value="Chromosome 17"/>
</dbReference>
<dbReference type="EMBL" id="OZ020112">
    <property type="protein sequence ID" value="CAK9264861.1"/>
    <property type="molecule type" value="Genomic_DNA"/>
</dbReference>
<evidence type="ECO:0000313" key="3">
    <source>
        <dbReference type="Proteomes" id="UP001497444"/>
    </source>
</evidence>
<sequence length="80" mass="9112">MNFLVLILCTMKLHTWEKSTVNNLSIQSREPRGLLSSNCLMIVRQRMTRMVNNVPLSLLNGPTLFDDLQIVPNCNKNKPG</sequence>
<organism evidence="2 3">
    <name type="scientific">Sphagnum jensenii</name>
    <dbReference type="NCBI Taxonomy" id="128206"/>
    <lineage>
        <taxon>Eukaryota</taxon>
        <taxon>Viridiplantae</taxon>
        <taxon>Streptophyta</taxon>
        <taxon>Embryophyta</taxon>
        <taxon>Bryophyta</taxon>
        <taxon>Sphagnophytina</taxon>
        <taxon>Sphagnopsida</taxon>
        <taxon>Sphagnales</taxon>
        <taxon>Sphagnaceae</taxon>
        <taxon>Sphagnum</taxon>
    </lineage>
</organism>
<feature type="chain" id="PRO_5046852697" evidence="1">
    <location>
        <begin position="16"/>
        <end position="80"/>
    </location>
</feature>
<gene>
    <name evidence="2" type="ORF">CSSPJE1EN1_LOCUS10339</name>
</gene>
<evidence type="ECO:0000256" key="1">
    <source>
        <dbReference type="SAM" id="SignalP"/>
    </source>
</evidence>
<keyword evidence="3" id="KW-1185">Reference proteome</keyword>